<evidence type="ECO:0000313" key="1">
    <source>
        <dbReference type="EMBL" id="KAK4769370.1"/>
    </source>
</evidence>
<evidence type="ECO:0000313" key="2">
    <source>
        <dbReference type="Proteomes" id="UP001346149"/>
    </source>
</evidence>
<sequence length="146" mass="15960">MALDRATCLHGSGTGGNRIRCTELEAGLSALNHFSAHSLSSTKFSLPTERERERHKETPTHPLENCEASLSLLSLDLRSERRPGAFRAAGGRIIIRLVLCSVSLTRREVRETVAVISGSAPFLRALTVSSPDRARASGSDSFQRRF</sequence>
<comment type="caution">
    <text evidence="1">The sequence shown here is derived from an EMBL/GenBank/DDBJ whole genome shotgun (WGS) entry which is preliminary data.</text>
</comment>
<dbReference type="Proteomes" id="UP001346149">
    <property type="component" value="Unassembled WGS sequence"/>
</dbReference>
<protein>
    <submittedName>
        <fullName evidence="1">Uncharacterized protein</fullName>
    </submittedName>
</protein>
<proteinExistence type="predicted"/>
<keyword evidence="2" id="KW-1185">Reference proteome</keyword>
<dbReference type="EMBL" id="JAXQNO010000021">
    <property type="protein sequence ID" value="KAK4769370.1"/>
    <property type="molecule type" value="Genomic_DNA"/>
</dbReference>
<gene>
    <name evidence="1" type="ORF">SAY86_027520</name>
</gene>
<organism evidence="1 2">
    <name type="scientific">Trapa natans</name>
    <name type="common">Water chestnut</name>
    <dbReference type="NCBI Taxonomy" id="22666"/>
    <lineage>
        <taxon>Eukaryota</taxon>
        <taxon>Viridiplantae</taxon>
        <taxon>Streptophyta</taxon>
        <taxon>Embryophyta</taxon>
        <taxon>Tracheophyta</taxon>
        <taxon>Spermatophyta</taxon>
        <taxon>Magnoliopsida</taxon>
        <taxon>eudicotyledons</taxon>
        <taxon>Gunneridae</taxon>
        <taxon>Pentapetalae</taxon>
        <taxon>rosids</taxon>
        <taxon>malvids</taxon>
        <taxon>Myrtales</taxon>
        <taxon>Lythraceae</taxon>
        <taxon>Trapa</taxon>
    </lineage>
</organism>
<accession>A0AAN7QMB1</accession>
<reference evidence="1 2" key="1">
    <citation type="journal article" date="2023" name="Hortic Res">
        <title>Pangenome of water caltrop reveals structural variations and asymmetric subgenome divergence after allopolyploidization.</title>
        <authorList>
            <person name="Zhang X."/>
            <person name="Chen Y."/>
            <person name="Wang L."/>
            <person name="Yuan Y."/>
            <person name="Fang M."/>
            <person name="Shi L."/>
            <person name="Lu R."/>
            <person name="Comes H.P."/>
            <person name="Ma Y."/>
            <person name="Chen Y."/>
            <person name="Huang G."/>
            <person name="Zhou Y."/>
            <person name="Zheng Z."/>
            <person name="Qiu Y."/>
        </authorList>
    </citation>
    <scope>NUCLEOTIDE SEQUENCE [LARGE SCALE GENOMIC DNA]</scope>
    <source>
        <strain evidence="1">F231</strain>
    </source>
</reference>
<name>A0AAN7QMB1_TRANT</name>
<dbReference type="AlphaFoldDB" id="A0AAN7QMB1"/>